<reference evidence="2 3" key="1">
    <citation type="submission" date="2015-05" db="EMBL/GenBank/DDBJ databases">
        <authorList>
            <person name="Tang B."/>
            <person name="Yu Y."/>
        </authorList>
    </citation>
    <scope>NUCLEOTIDE SEQUENCE [LARGE SCALE GENOMIC DNA]</scope>
    <source>
        <strain evidence="2 3">DSM 7029</strain>
    </source>
</reference>
<accession>A0A0G3BW92</accession>
<gene>
    <name evidence="2" type="ORF">AAW51_4074</name>
</gene>
<evidence type="ECO:0000313" key="3">
    <source>
        <dbReference type="Proteomes" id="UP000035352"/>
    </source>
</evidence>
<keyword evidence="3" id="KW-1185">Reference proteome</keyword>
<dbReference type="Proteomes" id="UP000035352">
    <property type="component" value="Chromosome"/>
</dbReference>
<organism evidence="2 3">
    <name type="scientific">Caldimonas brevitalea</name>
    <dbReference type="NCBI Taxonomy" id="413882"/>
    <lineage>
        <taxon>Bacteria</taxon>
        <taxon>Pseudomonadati</taxon>
        <taxon>Pseudomonadota</taxon>
        <taxon>Betaproteobacteria</taxon>
        <taxon>Burkholderiales</taxon>
        <taxon>Sphaerotilaceae</taxon>
        <taxon>Caldimonas</taxon>
    </lineage>
</organism>
<proteinExistence type="predicted"/>
<evidence type="ECO:0000256" key="1">
    <source>
        <dbReference type="SAM" id="MobiDB-lite"/>
    </source>
</evidence>
<sequence length="84" mass="9107">MKARTSGRSLCSIQPRRLLTTDKLVCRSARGSVGVTAARGVVADVQINQQLTYEAVVAAEDTEFEEEAGSTQKREEAELAPVQQ</sequence>
<protein>
    <submittedName>
        <fullName evidence="2">Uncharacterized protein</fullName>
    </submittedName>
</protein>
<name>A0A0G3BW92_9BURK</name>
<evidence type="ECO:0000313" key="2">
    <source>
        <dbReference type="EMBL" id="AKJ30765.1"/>
    </source>
</evidence>
<dbReference type="AlphaFoldDB" id="A0A0G3BW92"/>
<feature type="region of interest" description="Disordered" evidence="1">
    <location>
        <begin position="62"/>
        <end position="84"/>
    </location>
</feature>
<dbReference type="KEGG" id="pbh:AAW51_4074"/>
<dbReference type="EMBL" id="CP011371">
    <property type="protein sequence ID" value="AKJ30765.1"/>
    <property type="molecule type" value="Genomic_DNA"/>
</dbReference>